<accession>A0A7C4AHT6</accession>
<dbReference type="InterPro" id="IPR036388">
    <property type="entry name" value="WH-like_DNA-bd_sf"/>
</dbReference>
<dbReference type="InterPro" id="IPR005119">
    <property type="entry name" value="LysR_subst-bd"/>
</dbReference>
<keyword evidence="2" id="KW-0805">Transcription regulation</keyword>
<keyword evidence="3" id="KW-0238">DNA-binding</keyword>
<evidence type="ECO:0000313" key="6">
    <source>
        <dbReference type="EMBL" id="HGG93083.1"/>
    </source>
</evidence>
<dbReference type="Gene3D" id="3.40.190.10">
    <property type="entry name" value="Periplasmic binding protein-like II"/>
    <property type="match status" value="2"/>
</dbReference>
<dbReference type="FunFam" id="1.10.10.10:FF:000001">
    <property type="entry name" value="LysR family transcriptional regulator"/>
    <property type="match status" value="1"/>
</dbReference>
<dbReference type="CDD" id="cd05466">
    <property type="entry name" value="PBP2_LTTR_substrate"/>
    <property type="match status" value="1"/>
</dbReference>
<dbReference type="Pfam" id="PF00126">
    <property type="entry name" value="HTH_1"/>
    <property type="match status" value="1"/>
</dbReference>
<gene>
    <name evidence="6" type="ORF">ENR59_09070</name>
</gene>
<dbReference type="SUPFAM" id="SSF53850">
    <property type="entry name" value="Periplasmic binding protein-like II"/>
    <property type="match status" value="1"/>
</dbReference>
<dbReference type="AlphaFoldDB" id="A0A7C4AHT6"/>
<dbReference type="PANTHER" id="PTHR30126">
    <property type="entry name" value="HTH-TYPE TRANSCRIPTIONAL REGULATOR"/>
    <property type="match status" value="1"/>
</dbReference>
<dbReference type="PANTHER" id="PTHR30126:SF40">
    <property type="entry name" value="HTH-TYPE TRANSCRIPTIONAL REGULATOR GLTR"/>
    <property type="match status" value="1"/>
</dbReference>
<dbReference type="InterPro" id="IPR036390">
    <property type="entry name" value="WH_DNA-bd_sf"/>
</dbReference>
<dbReference type="SUPFAM" id="SSF46785">
    <property type="entry name" value="Winged helix' DNA-binding domain"/>
    <property type="match status" value="1"/>
</dbReference>
<feature type="domain" description="HTH lysR-type" evidence="5">
    <location>
        <begin position="1"/>
        <end position="58"/>
    </location>
</feature>
<evidence type="ECO:0000256" key="3">
    <source>
        <dbReference type="ARBA" id="ARBA00023125"/>
    </source>
</evidence>
<proteinExistence type="inferred from homology"/>
<evidence type="ECO:0000256" key="2">
    <source>
        <dbReference type="ARBA" id="ARBA00023015"/>
    </source>
</evidence>
<reference evidence="6" key="1">
    <citation type="journal article" date="2020" name="mSystems">
        <title>Genome- and Community-Level Interaction Insights into Carbon Utilization and Element Cycling Functions of Hydrothermarchaeota in Hydrothermal Sediment.</title>
        <authorList>
            <person name="Zhou Z."/>
            <person name="Liu Y."/>
            <person name="Xu W."/>
            <person name="Pan J."/>
            <person name="Luo Z.H."/>
            <person name="Li M."/>
        </authorList>
    </citation>
    <scope>NUCLEOTIDE SEQUENCE [LARGE SCALE GENOMIC DNA]</scope>
    <source>
        <strain evidence="6">SpSt-413</strain>
    </source>
</reference>
<evidence type="ECO:0000256" key="1">
    <source>
        <dbReference type="ARBA" id="ARBA00009437"/>
    </source>
</evidence>
<sequence length="300" mass="32371">MELYHLRTFVTVAEEGNLSRAAQRLHLSQPAVSAHVKTLEEELGVGLFLRTARGMELTPSGSRLARTARDALQRAQDMLHQARSLRDRITGDVRVTRNTDSGYLRLPALLQSLSDNHPQALVHVDCCDSYAVAERLKAGAMHAGFAYGDFRDDPSVTALPLAMASVRVVGPPQWAERLSAASVADLASMPWIWFHPGCPFVGMAERLLAEEGQRPRTAAVINDEHTIRALVASGQGLSLLREDLALHAPLGEQLAVWPGGALGLPISLVALTRRMEEPEVKALMDAAAVAWGLDAGAGSQ</sequence>
<keyword evidence="4" id="KW-0804">Transcription</keyword>
<dbReference type="PROSITE" id="PS50931">
    <property type="entry name" value="HTH_LYSR"/>
    <property type="match status" value="1"/>
</dbReference>
<comment type="caution">
    <text evidence="6">The sequence shown here is derived from an EMBL/GenBank/DDBJ whole genome shotgun (WGS) entry which is preliminary data.</text>
</comment>
<dbReference type="PRINTS" id="PR00039">
    <property type="entry name" value="HTHLYSR"/>
</dbReference>
<dbReference type="GO" id="GO:0003700">
    <property type="term" value="F:DNA-binding transcription factor activity"/>
    <property type="evidence" value="ECO:0007669"/>
    <property type="project" value="InterPro"/>
</dbReference>
<dbReference type="EMBL" id="DSRP01000628">
    <property type="protein sequence ID" value="HGG93083.1"/>
    <property type="molecule type" value="Genomic_DNA"/>
</dbReference>
<protein>
    <submittedName>
        <fullName evidence="6">LysR family transcriptional regulator</fullName>
    </submittedName>
</protein>
<dbReference type="InterPro" id="IPR000847">
    <property type="entry name" value="LysR_HTH_N"/>
</dbReference>
<dbReference type="GO" id="GO:0000976">
    <property type="term" value="F:transcription cis-regulatory region binding"/>
    <property type="evidence" value="ECO:0007669"/>
    <property type="project" value="TreeGrafter"/>
</dbReference>
<organism evidence="6">
    <name type="scientific">Fundidesulfovibrio putealis</name>
    <dbReference type="NCBI Taxonomy" id="270496"/>
    <lineage>
        <taxon>Bacteria</taxon>
        <taxon>Pseudomonadati</taxon>
        <taxon>Thermodesulfobacteriota</taxon>
        <taxon>Desulfovibrionia</taxon>
        <taxon>Desulfovibrionales</taxon>
        <taxon>Desulfovibrionaceae</taxon>
        <taxon>Fundidesulfovibrio</taxon>
    </lineage>
</organism>
<evidence type="ECO:0000256" key="4">
    <source>
        <dbReference type="ARBA" id="ARBA00023163"/>
    </source>
</evidence>
<evidence type="ECO:0000259" key="5">
    <source>
        <dbReference type="PROSITE" id="PS50931"/>
    </source>
</evidence>
<comment type="similarity">
    <text evidence="1">Belongs to the LysR transcriptional regulatory family.</text>
</comment>
<dbReference type="Pfam" id="PF03466">
    <property type="entry name" value="LysR_substrate"/>
    <property type="match status" value="1"/>
</dbReference>
<dbReference type="Gene3D" id="1.10.10.10">
    <property type="entry name" value="Winged helix-like DNA-binding domain superfamily/Winged helix DNA-binding domain"/>
    <property type="match status" value="1"/>
</dbReference>
<name>A0A7C4AHT6_9BACT</name>